<evidence type="ECO:0000256" key="5">
    <source>
        <dbReference type="ARBA" id="ARBA00049288"/>
    </source>
</evidence>
<keyword evidence="4 6" id="KW-0808">Transferase</keyword>
<dbReference type="InterPro" id="IPR036969">
    <property type="entry name" value="Citrate_synthase_sf"/>
</dbReference>
<dbReference type="Gene3D" id="1.10.580.10">
    <property type="entry name" value="Citrate Synthase, domain 1"/>
    <property type="match status" value="1"/>
</dbReference>
<name>D1CBD2_THET1</name>
<comment type="catalytic activity">
    <reaction evidence="5">
        <text>oxaloacetate + acetyl-CoA + H2O = citrate + CoA + H(+)</text>
        <dbReference type="Rhea" id="RHEA:16845"/>
        <dbReference type="ChEBI" id="CHEBI:15377"/>
        <dbReference type="ChEBI" id="CHEBI:15378"/>
        <dbReference type="ChEBI" id="CHEBI:16452"/>
        <dbReference type="ChEBI" id="CHEBI:16947"/>
        <dbReference type="ChEBI" id="CHEBI:57287"/>
        <dbReference type="ChEBI" id="CHEBI:57288"/>
        <dbReference type="EC" id="2.3.3.16"/>
    </reaction>
</comment>
<dbReference type="PROSITE" id="PS00480">
    <property type="entry name" value="CITRATE_SYNTHASE"/>
    <property type="match status" value="1"/>
</dbReference>
<gene>
    <name evidence="9" type="ordered locus">Tter_1189</name>
</gene>
<proteinExistence type="inferred from homology"/>
<dbReference type="SUPFAM" id="SSF48256">
    <property type="entry name" value="Citrate synthase"/>
    <property type="match status" value="1"/>
</dbReference>
<dbReference type="PRINTS" id="PR00143">
    <property type="entry name" value="CITRTSNTHASE"/>
</dbReference>
<dbReference type="InterPro" id="IPR024176">
    <property type="entry name" value="Citrate_synthase_bac-typ"/>
</dbReference>
<dbReference type="RefSeq" id="WP_012875132.1">
    <property type="nucleotide sequence ID" value="NC_013525.1"/>
</dbReference>
<evidence type="ECO:0000256" key="2">
    <source>
        <dbReference type="ARBA" id="ARBA00010566"/>
    </source>
</evidence>
<protein>
    <recommendedName>
        <fullName evidence="6">Citrate synthase</fullName>
    </recommendedName>
</protein>
<evidence type="ECO:0000256" key="7">
    <source>
        <dbReference type="PIRSR" id="PIRSR001369-1"/>
    </source>
</evidence>
<reference evidence="10" key="1">
    <citation type="journal article" date="2010" name="Stand. Genomic Sci.">
        <title>Complete genome sequence of 'Thermobaculum terrenum' type strain (YNP1).</title>
        <authorList>
            <person name="Kiss H."/>
            <person name="Cleland D."/>
            <person name="Lapidus A."/>
            <person name="Lucas S."/>
            <person name="Glavina Del Rio T."/>
            <person name="Nolan M."/>
            <person name="Tice H."/>
            <person name="Han C."/>
            <person name="Goodwin L."/>
            <person name="Pitluck S."/>
            <person name="Liolios K."/>
            <person name="Ivanova N."/>
            <person name="Mavromatis K."/>
            <person name="Ovchinnikova G."/>
            <person name="Pati A."/>
            <person name="Chen A."/>
            <person name="Palaniappan K."/>
            <person name="Land M."/>
            <person name="Hauser L."/>
            <person name="Chang Y."/>
            <person name="Jeffries C."/>
            <person name="Lu M."/>
            <person name="Brettin T."/>
            <person name="Detter J."/>
            <person name="Goker M."/>
            <person name="Tindall B."/>
            <person name="Beck B."/>
            <person name="McDermott T."/>
            <person name="Woyke T."/>
            <person name="Bristow J."/>
            <person name="Eisen J."/>
            <person name="Markowitz V."/>
            <person name="Hugenholtz P."/>
            <person name="Kyrpides N."/>
            <person name="Klenk H."/>
            <person name="Cheng J."/>
        </authorList>
    </citation>
    <scope>NUCLEOTIDE SEQUENCE [LARGE SCALE GENOMIC DNA]</scope>
    <source>
        <strain evidence="10">ATCC BAA-798 / YNP1</strain>
    </source>
</reference>
<dbReference type="GO" id="GO:0036440">
    <property type="term" value="F:citrate synthase activity"/>
    <property type="evidence" value="ECO:0007669"/>
    <property type="project" value="UniProtKB-EC"/>
</dbReference>
<dbReference type="InterPro" id="IPR016143">
    <property type="entry name" value="Citrate_synth-like_sm_a-sub"/>
</dbReference>
<dbReference type="HOGENOM" id="CLU_025068_2_1_0"/>
<dbReference type="PANTHER" id="PTHR11739:SF23">
    <property type="entry name" value="CITRATE SYNTHASE 2-RELATED"/>
    <property type="match status" value="1"/>
</dbReference>
<organism evidence="9 10">
    <name type="scientific">Thermobaculum terrenum (strain ATCC BAA-798 / CCMEE 7001 / YNP1)</name>
    <dbReference type="NCBI Taxonomy" id="525904"/>
    <lineage>
        <taxon>Bacteria</taxon>
        <taxon>Bacillati</taxon>
        <taxon>Chloroflexota</taxon>
        <taxon>Chloroflexia</taxon>
        <taxon>Candidatus Thermobaculales</taxon>
        <taxon>Candidatus Thermobaculaceae</taxon>
        <taxon>Thermobaculum</taxon>
    </lineage>
</organism>
<evidence type="ECO:0000256" key="4">
    <source>
        <dbReference type="ARBA" id="ARBA00022679"/>
    </source>
</evidence>
<dbReference type="AlphaFoldDB" id="D1CBD2"/>
<evidence type="ECO:0000256" key="1">
    <source>
        <dbReference type="ARBA" id="ARBA00005163"/>
    </source>
</evidence>
<dbReference type="NCBIfam" id="NF009005">
    <property type="entry name" value="PRK12350.1"/>
    <property type="match status" value="1"/>
</dbReference>
<dbReference type="EMBL" id="CP001825">
    <property type="protein sequence ID" value="ACZ42097.1"/>
    <property type="molecule type" value="Genomic_DNA"/>
</dbReference>
<feature type="active site" evidence="7">
    <location>
        <position position="274"/>
    </location>
</feature>
<dbReference type="InterPro" id="IPR011278">
    <property type="entry name" value="2-MeCitrate/Citrate_synth_II"/>
</dbReference>
<dbReference type="PANTHER" id="PTHR11739">
    <property type="entry name" value="CITRATE SYNTHASE"/>
    <property type="match status" value="1"/>
</dbReference>
<evidence type="ECO:0000256" key="8">
    <source>
        <dbReference type="RuleBase" id="RU003406"/>
    </source>
</evidence>
<keyword evidence="10" id="KW-1185">Reference proteome</keyword>
<dbReference type="InterPro" id="IPR019810">
    <property type="entry name" value="Citrate_synthase_AS"/>
</dbReference>
<sequence>MSNSGATNSDASDRSHHAVASGLEGIVVAQTELSDVDGLHGKLCIRGYDVEEIATKAIFEEVAFLLWHGRLPKKPELEELHSNLAVARRLPEETIAALNFAAKRMHPMDALRFAVASLTADDPNIEDDSRENNLHRAITLTARVPVIVATYHRLRSGLSVPEPKDDWGIAANFLYQLKGSEPDPAEVRALNTYLVTVADHGMNASTFTARVIASTQSDMVSAITGAIGALKGPLHGGAPEGALEMIEAIGTPDRAESWMREAISQGKRLMGFGHRIYKVRDPRAEVLYRAAEALADETGEKEALALAREVERVGVRILAEYKPGRNLNTNVEFYTALLLRELGLTKDLFTPTFAIGRTAGWTAHILEQKSSGRLIRPESEYIGPRDLKYVPLEMR</sequence>
<evidence type="ECO:0000313" key="9">
    <source>
        <dbReference type="EMBL" id="ACZ42097.1"/>
    </source>
</evidence>
<dbReference type="Gene3D" id="1.10.230.10">
    <property type="entry name" value="Cytochrome P450-Terp, domain 2"/>
    <property type="match status" value="1"/>
</dbReference>
<dbReference type="InterPro" id="IPR016142">
    <property type="entry name" value="Citrate_synth-like_lrg_a-sub"/>
</dbReference>
<dbReference type="GO" id="GO:0005829">
    <property type="term" value="C:cytosol"/>
    <property type="evidence" value="ECO:0007669"/>
    <property type="project" value="TreeGrafter"/>
</dbReference>
<keyword evidence="3" id="KW-0816">Tricarboxylic acid cycle</keyword>
<dbReference type="PIRSF" id="PIRSF001369">
    <property type="entry name" value="Citrate_synth"/>
    <property type="match status" value="1"/>
</dbReference>
<dbReference type="Proteomes" id="UP000000323">
    <property type="component" value="Chromosome 1"/>
</dbReference>
<dbReference type="STRING" id="525904.Tter_1189"/>
<dbReference type="NCBIfam" id="TIGR01800">
    <property type="entry name" value="cit_synth_II"/>
    <property type="match status" value="1"/>
</dbReference>
<dbReference type="KEGG" id="ttr:Tter_1189"/>
<keyword evidence="9" id="KW-0012">Acyltransferase</keyword>
<dbReference type="GO" id="GO:0005975">
    <property type="term" value="P:carbohydrate metabolic process"/>
    <property type="evidence" value="ECO:0007669"/>
    <property type="project" value="TreeGrafter"/>
</dbReference>
<evidence type="ECO:0000256" key="3">
    <source>
        <dbReference type="ARBA" id="ARBA00022532"/>
    </source>
</evidence>
<dbReference type="eggNOG" id="COG0372">
    <property type="taxonomic scope" value="Bacteria"/>
</dbReference>
<dbReference type="UniPathway" id="UPA00223"/>
<dbReference type="Pfam" id="PF00285">
    <property type="entry name" value="Citrate_synt"/>
    <property type="match status" value="1"/>
</dbReference>
<feature type="active site" evidence="7">
    <location>
        <position position="332"/>
    </location>
</feature>
<dbReference type="CDD" id="cd06109">
    <property type="entry name" value="BsCS-I_like"/>
    <property type="match status" value="1"/>
</dbReference>
<dbReference type="InterPro" id="IPR002020">
    <property type="entry name" value="Citrate_synthase"/>
</dbReference>
<evidence type="ECO:0000313" key="10">
    <source>
        <dbReference type="Proteomes" id="UP000000323"/>
    </source>
</evidence>
<dbReference type="GO" id="GO:0006099">
    <property type="term" value="P:tricarboxylic acid cycle"/>
    <property type="evidence" value="ECO:0007669"/>
    <property type="project" value="UniProtKB-UniPathway"/>
</dbReference>
<dbReference type="OrthoDB" id="9800864at2"/>
<comment type="pathway">
    <text evidence="1">Carbohydrate metabolism; tricarboxylic acid cycle.</text>
</comment>
<evidence type="ECO:0000256" key="6">
    <source>
        <dbReference type="PIRNR" id="PIRNR001369"/>
    </source>
</evidence>
<accession>D1CBD2</accession>
<comment type="similarity">
    <text evidence="2 6 8">Belongs to the citrate synthase family.</text>
</comment>